<dbReference type="Proteomes" id="UP000499080">
    <property type="component" value="Unassembled WGS sequence"/>
</dbReference>
<keyword evidence="3" id="KW-1185">Reference proteome</keyword>
<accession>A0A4Y2W6T9</accession>
<reference evidence="2 3" key="1">
    <citation type="journal article" date="2019" name="Sci. Rep.">
        <title>Orb-weaving spider Araneus ventricosus genome elucidates the spidroin gene catalogue.</title>
        <authorList>
            <person name="Kono N."/>
            <person name="Nakamura H."/>
            <person name="Ohtoshi R."/>
            <person name="Moran D.A.P."/>
            <person name="Shinohara A."/>
            <person name="Yoshida Y."/>
            <person name="Fujiwara M."/>
            <person name="Mori M."/>
            <person name="Tomita M."/>
            <person name="Arakawa K."/>
        </authorList>
    </citation>
    <scope>NUCLEOTIDE SEQUENCE [LARGE SCALE GENOMIC DNA]</scope>
</reference>
<dbReference type="InterPro" id="IPR050863">
    <property type="entry name" value="CenT-Element_Derived"/>
</dbReference>
<feature type="domain" description="DDE-1" evidence="1">
    <location>
        <begin position="71"/>
        <end position="154"/>
    </location>
</feature>
<comment type="caution">
    <text evidence="2">The sequence shown here is derived from an EMBL/GenBank/DDBJ whole genome shotgun (WGS) entry which is preliminary data.</text>
</comment>
<gene>
    <name evidence="2" type="primary">TIGD6_134</name>
    <name evidence="2" type="ORF">AVEN_163751_1</name>
</gene>
<dbReference type="InterPro" id="IPR004875">
    <property type="entry name" value="DDE_SF_endonuclease_dom"/>
</dbReference>
<dbReference type="AlphaFoldDB" id="A0A4Y2W6T9"/>
<organism evidence="2 3">
    <name type="scientific">Araneus ventricosus</name>
    <name type="common">Orbweaver spider</name>
    <name type="synonym">Epeira ventricosa</name>
    <dbReference type="NCBI Taxonomy" id="182803"/>
    <lineage>
        <taxon>Eukaryota</taxon>
        <taxon>Metazoa</taxon>
        <taxon>Ecdysozoa</taxon>
        <taxon>Arthropoda</taxon>
        <taxon>Chelicerata</taxon>
        <taxon>Arachnida</taxon>
        <taxon>Araneae</taxon>
        <taxon>Araneomorphae</taxon>
        <taxon>Entelegynae</taxon>
        <taxon>Araneoidea</taxon>
        <taxon>Araneidae</taxon>
        <taxon>Araneus</taxon>
    </lineage>
</organism>
<evidence type="ECO:0000313" key="2">
    <source>
        <dbReference type="EMBL" id="GBO32216.1"/>
    </source>
</evidence>
<dbReference type="GO" id="GO:0005634">
    <property type="term" value="C:nucleus"/>
    <property type="evidence" value="ECO:0007669"/>
    <property type="project" value="TreeGrafter"/>
</dbReference>
<dbReference type="EMBL" id="BGPR01055666">
    <property type="protein sequence ID" value="GBO32216.1"/>
    <property type="molecule type" value="Genomic_DNA"/>
</dbReference>
<sequence length="163" mass="18775">KTDKRRFRANLWRTNAAANQWIEKEWRKPIASFAPKGVYSADESGLYYKAMPSHTYLFKGESTKGHKVPKKRVTIVYFVSMTVEKKQLLVVDKSKGPCCFKGMKKLPVDYFANNSASMTSVIFNNWLLKWDNQLNHKVLLLIDNCTAHVLNVNAKLFVSKTKQ</sequence>
<name>A0A4Y2W6T9_ARAVE</name>
<dbReference type="OrthoDB" id="6430169at2759"/>
<dbReference type="PANTHER" id="PTHR19303">
    <property type="entry name" value="TRANSPOSON"/>
    <property type="match status" value="1"/>
</dbReference>
<dbReference type="PANTHER" id="PTHR19303:SF73">
    <property type="entry name" value="PROTEIN PDC2"/>
    <property type="match status" value="1"/>
</dbReference>
<evidence type="ECO:0000259" key="1">
    <source>
        <dbReference type="Pfam" id="PF03184"/>
    </source>
</evidence>
<evidence type="ECO:0000313" key="3">
    <source>
        <dbReference type="Proteomes" id="UP000499080"/>
    </source>
</evidence>
<proteinExistence type="predicted"/>
<feature type="non-terminal residue" evidence="2">
    <location>
        <position position="1"/>
    </location>
</feature>
<dbReference type="GO" id="GO:0003677">
    <property type="term" value="F:DNA binding"/>
    <property type="evidence" value="ECO:0007669"/>
    <property type="project" value="TreeGrafter"/>
</dbReference>
<protein>
    <submittedName>
        <fullName evidence="2">Tigger transposable element-derived protein 6</fullName>
    </submittedName>
</protein>
<dbReference type="Pfam" id="PF03184">
    <property type="entry name" value="DDE_1"/>
    <property type="match status" value="1"/>
</dbReference>